<protein>
    <submittedName>
        <fullName evidence="3">DUF3883 domain-containing protein</fullName>
    </submittedName>
</protein>
<dbReference type="EMBL" id="AFXZ01000020">
    <property type="protein sequence ID" value="EGV43668.2"/>
    <property type="molecule type" value="Genomic_DNA"/>
</dbReference>
<dbReference type="InterPro" id="IPR024975">
    <property type="entry name" value="NOV_C"/>
</dbReference>
<organism evidence="3 4">
    <name type="scientific">Bizionia argentinensis JUB59</name>
    <dbReference type="NCBI Taxonomy" id="1046627"/>
    <lineage>
        <taxon>Bacteria</taxon>
        <taxon>Pseudomonadati</taxon>
        <taxon>Bacteroidota</taxon>
        <taxon>Flavobacteriia</taxon>
        <taxon>Flavobacteriales</taxon>
        <taxon>Flavobacteriaceae</taxon>
        <taxon>Bizionia</taxon>
    </lineage>
</organism>
<keyword evidence="4" id="KW-1185">Reference proteome</keyword>
<name>G2ED24_9FLAO</name>
<dbReference type="eggNOG" id="COG1061">
    <property type="taxonomic scope" value="Bacteria"/>
</dbReference>
<evidence type="ECO:0000313" key="4">
    <source>
        <dbReference type="Proteomes" id="UP000003730"/>
    </source>
</evidence>
<dbReference type="NCBIfam" id="NF047352">
    <property type="entry name" value="P_loop_sacsin"/>
    <property type="match status" value="1"/>
</dbReference>
<dbReference type="InterPro" id="IPR052957">
    <property type="entry name" value="Auxin_embryo_med"/>
</dbReference>
<dbReference type="PANTHER" id="PTHR32387:SF0">
    <property type="entry name" value="PROTEIN NO VEIN"/>
    <property type="match status" value="1"/>
</dbReference>
<dbReference type="PATRIC" id="fig|1046627.3.peg.1427"/>
<keyword evidence="1" id="KW-0175">Coiled coil</keyword>
<feature type="coiled-coil region" evidence="1">
    <location>
        <begin position="598"/>
        <end position="625"/>
    </location>
</feature>
<dbReference type="Pfam" id="PF13020">
    <property type="entry name" value="NOV_C"/>
    <property type="match status" value="1"/>
</dbReference>
<evidence type="ECO:0000313" key="3">
    <source>
        <dbReference type="EMBL" id="EGV43668.2"/>
    </source>
</evidence>
<reference evidence="3 4" key="1">
    <citation type="journal article" date="2008" name="Int. J. Syst. Evol. Microbiol.">
        <title>Bizionia argentinensis sp. nov., isolated from surface marine water in Antarctica.</title>
        <authorList>
            <person name="Bercovich A."/>
            <person name="Vazquez S.C."/>
            <person name="Yankilevich P."/>
            <person name="Coria S.H."/>
            <person name="Foti M."/>
            <person name="Hernandez E."/>
            <person name="Vidal A."/>
            <person name="Ruberto L."/>
            <person name="Melo C."/>
            <person name="Marenssi S."/>
            <person name="Criscuolo M."/>
            <person name="Memoli M."/>
            <person name="Arguelles M."/>
            <person name="Mac Cormack W.P."/>
        </authorList>
    </citation>
    <scope>NUCLEOTIDE SEQUENCE [LARGE SCALE GENOMIC DNA]</scope>
    <source>
        <strain evidence="3 4">JUB59</strain>
    </source>
</reference>
<comment type="caution">
    <text evidence="3">The sequence shown here is derived from an EMBL/GenBank/DDBJ whole genome shotgun (WGS) entry which is preliminary data.</text>
</comment>
<evidence type="ECO:0000259" key="2">
    <source>
        <dbReference type="Pfam" id="PF13020"/>
    </source>
</evidence>
<dbReference type="PANTHER" id="PTHR32387">
    <property type="entry name" value="WU:FJ29H11"/>
    <property type="match status" value="1"/>
</dbReference>
<dbReference type="InterPro" id="IPR036890">
    <property type="entry name" value="HATPase_C_sf"/>
</dbReference>
<gene>
    <name evidence="3" type="ORF">BZARG_2748</name>
</gene>
<proteinExistence type="predicted"/>
<dbReference type="Proteomes" id="UP000003730">
    <property type="component" value="Unassembled WGS sequence"/>
</dbReference>
<dbReference type="SUPFAM" id="SSF55874">
    <property type="entry name" value="ATPase domain of HSP90 chaperone/DNA topoisomerase II/histidine kinase"/>
    <property type="match status" value="1"/>
</dbReference>
<dbReference type="STRING" id="1046627.BZARG_2748"/>
<evidence type="ECO:0000256" key="1">
    <source>
        <dbReference type="SAM" id="Coils"/>
    </source>
</evidence>
<accession>G2ED24</accession>
<feature type="domain" description="Protein NO VEIN C-terminal" evidence="2">
    <location>
        <begin position="1413"/>
        <end position="1497"/>
    </location>
</feature>
<sequence>MYMSYLDNIQGLIDERLDYYSQNPKSISRDYTIENSIKEEYDGRQLLEMLQNVDDTKSKKVRIEWVKKEKKLAISNYGEAFSFEGIESLMRSHSSPKTKEDYIGNKGLGFRSLLTWAERIDIYANDCKISFSDEIAHSIFDTKLKLTTNQKQVVKTQAKVVNGAIPFPVLAVPQLLTFKRQDDWQTVIEIQYTEEEEVEEKIKDVLDQISEELLLFLNHIEEIELVKDGVVSIFKSTKIEFEHWTEISINNKVWRVFTKDGLIPQKAVNGGEETFKKYMLKLAFQNDLSDTYYKLFNFFPTKISVSLPCVIHGTFELNASRDYLNPSDNNTYIFKDLAVFLGECALLISKEDVSWKPFQLVKPLNDASDSSLVKQLYIDLAEIRKKEKIIPTINEKYIIHQNVRHYNNDFNLFFKENFPDTLPNLILPKENSESNYFPSVHYDNTILVQKIDALSNSAITIEQRAELIYQLINCGRNSYKKERFSLLSNNSENSTVIPKDTVAFTPMVQSGSKFAIPDSVKIDFINTELYGLLYKKLEDRFDSKNQASREFQNAVKDVVNVQPYDSNSVIIRIVNGINRALDKDLGIHQKLDLVKEMISSLFQNFKHLNNQLEKLNLEISLINKNSHVVKASTLFMGETYPDGKLVEWLYEDIYTSNQFLMELNYWELQNENQDQVERFFLWLGVNKYANIRIKNIDRQWEEAPYFNFIFDQKNPSKPINFQIDRINKDTYVYYIENIKDVLAMDATRQLVLILKDVLIRTQIEQLETKLFWKYVQTNYTLITNISYIKYQFLLANNFNSYVLEDGTESLQKLINKDVEIDFTLLHNYDFHNSEILNILIKLGAKQNIESLKPSVLYDVLLKIPSLFSTDKHRGVQGIYKKIVDALEYQNSIHPVKKEDIPENLLLFAKREDEFVLLPASEVYYSNNSVLPAKIERTIPILDFPKRGGQEKAEQFLGIKITDASKIKLNKVDEFESLNSYFQNHFESLKTPILLYRLYSKSLPKEISTKEAINQNVSYLKNCAISIVKSCTYSYLDEKDVSLEDFEFVVFENVYYVKVPNYFECKDLFKASKFSDAFAEIMSIQFNVTELKNDFRFLIRNEIKDTLHLITQDFDVDKIEKVRSYFGIPAAEEKFWKNIYLIQGVVFPDEITKQRDLLTQINNDLKLEITSEYYKFDFEECSNIETYNVLFYLINSLQVSLDILYPKGIANYHFEKMRNLRESNELKVKSLIWEYLNINKTEQHKFLAYLDSFKLISLQSFFVKKDKFKVSIDYDEIFKEFIENVLPIRITDYSGEVISISNHYKDFSVTYLFDLDELKDEIKSLFYFEGNELQIKTFLEENYSNQSVSPTTESENGNDEENDSELLSIIDSTLSKKDISSHKKNANRAGKRKKRLTFSSTLNDQKNISGKNAEIRAYRSYKNKYGENKVKWVSRYSSTPDNNDNLQYDLSYEDEKGIWKYVEVKSLSNNNSFILTQAEKNYGIKNNAIYEFALVTDKNIHRIIKPFTFKIGDTFEVNESFTSEVIDHQIHFKLNTK</sequence>